<evidence type="ECO:0000256" key="2">
    <source>
        <dbReference type="ARBA" id="ARBA00022737"/>
    </source>
</evidence>
<keyword evidence="1 3" id="KW-0853">WD repeat</keyword>
<dbReference type="SUPFAM" id="SSF50978">
    <property type="entry name" value="WD40 repeat-like"/>
    <property type="match status" value="1"/>
</dbReference>
<dbReference type="SMART" id="SM00320">
    <property type="entry name" value="WD40"/>
    <property type="match status" value="4"/>
</dbReference>
<dbReference type="PROSITE" id="PS50082">
    <property type="entry name" value="WD_REPEATS_2"/>
    <property type="match status" value="2"/>
</dbReference>
<protein>
    <recommendedName>
        <fullName evidence="7">Transducin/WD40 repeat-like superfamily protein</fullName>
    </recommendedName>
</protein>
<dbReference type="AlphaFoldDB" id="A0A803L589"/>
<feature type="repeat" description="WD" evidence="3">
    <location>
        <begin position="258"/>
        <end position="287"/>
    </location>
</feature>
<proteinExistence type="predicted"/>
<evidence type="ECO:0000256" key="1">
    <source>
        <dbReference type="ARBA" id="ARBA00022574"/>
    </source>
</evidence>
<keyword evidence="6" id="KW-1185">Reference proteome</keyword>
<evidence type="ECO:0000256" key="3">
    <source>
        <dbReference type="PROSITE-ProRule" id="PRU00221"/>
    </source>
</evidence>
<evidence type="ECO:0000313" key="5">
    <source>
        <dbReference type="EnsemblPlants" id="AUR62007028-RA:cds"/>
    </source>
</evidence>
<evidence type="ECO:0000256" key="4">
    <source>
        <dbReference type="SAM" id="MobiDB-lite"/>
    </source>
</evidence>
<organism evidence="5 6">
    <name type="scientific">Chenopodium quinoa</name>
    <name type="common">Quinoa</name>
    <dbReference type="NCBI Taxonomy" id="63459"/>
    <lineage>
        <taxon>Eukaryota</taxon>
        <taxon>Viridiplantae</taxon>
        <taxon>Streptophyta</taxon>
        <taxon>Embryophyta</taxon>
        <taxon>Tracheophyta</taxon>
        <taxon>Spermatophyta</taxon>
        <taxon>Magnoliopsida</taxon>
        <taxon>eudicotyledons</taxon>
        <taxon>Gunneridae</taxon>
        <taxon>Pentapetalae</taxon>
        <taxon>Caryophyllales</taxon>
        <taxon>Chenopodiaceae</taxon>
        <taxon>Chenopodioideae</taxon>
        <taxon>Atripliceae</taxon>
        <taxon>Chenopodium</taxon>
    </lineage>
</organism>
<dbReference type="PROSITE" id="PS50294">
    <property type="entry name" value="WD_REPEATS_REGION"/>
    <property type="match status" value="1"/>
</dbReference>
<reference evidence="5" key="1">
    <citation type="journal article" date="2017" name="Nature">
        <title>The genome of Chenopodium quinoa.</title>
        <authorList>
            <person name="Jarvis D.E."/>
            <person name="Ho Y.S."/>
            <person name="Lightfoot D.J."/>
            <person name="Schmoeckel S.M."/>
            <person name="Li B."/>
            <person name="Borm T.J.A."/>
            <person name="Ohyanagi H."/>
            <person name="Mineta K."/>
            <person name="Michell C.T."/>
            <person name="Saber N."/>
            <person name="Kharbatia N.M."/>
            <person name="Rupper R.R."/>
            <person name="Sharp A.R."/>
            <person name="Dally N."/>
            <person name="Boughton B.A."/>
            <person name="Woo Y.H."/>
            <person name="Gao G."/>
            <person name="Schijlen E.G.W.M."/>
            <person name="Guo X."/>
            <person name="Momin A.A."/>
            <person name="Negrao S."/>
            <person name="Al-Babili S."/>
            <person name="Gehring C."/>
            <person name="Roessner U."/>
            <person name="Jung C."/>
            <person name="Murphy K."/>
            <person name="Arold S.T."/>
            <person name="Gojobori T."/>
            <person name="van der Linden C.G."/>
            <person name="van Loo E.N."/>
            <person name="Jellen E.N."/>
            <person name="Maughan P.J."/>
            <person name="Tester M."/>
        </authorList>
    </citation>
    <scope>NUCLEOTIDE SEQUENCE [LARGE SCALE GENOMIC DNA]</scope>
    <source>
        <strain evidence="5">cv. PI 614886</strain>
    </source>
</reference>
<feature type="compositionally biased region" description="Polar residues" evidence="4">
    <location>
        <begin position="454"/>
        <end position="467"/>
    </location>
</feature>
<evidence type="ECO:0000313" key="6">
    <source>
        <dbReference type="Proteomes" id="UP000596660"/>
    </source>
</evidence>
<accession>A0A803L589</accession>
<dbReference type="InterPro" id="IPR001680">
    <property type="entry name" value="WD40_rpt"/>
</dbReference>
<keyword evidence="2" id="KW-0677">Repeat</keyword>
<name>A0A803L589_CHEQI</name>
<dbReference type="Pfam" id="PF00400">
    <property type="entry name" value="WD40"/>
    <property type="match status" value="2"/>
</dbReference>
<reference evidence="5" key="2">
    <citation type="submission" date="2021-03" db="UniProtKB">
        <authorList>
            <consortium name="EnsemblPlants"/>
        </authorList>
    </citation>
    <scope>IDENTIFICATION</scope>
</reference>
<dbReference type="PANTHER" id="PTHR14221">
    <property type="entry name" value="WD REPEAT DOMAIN 44"/>
    <property type="match status" value="1"/>
</dbReference>
<feature type="region of interest" description="Disordered" evidence="4">
    <location>
        <begin position="454"/>
        <end position="487"/>
    </location>
</feature>
<evidence type="ECO:0008006" key="7">
    <source>
        <dbReference type="Google" id="ProtNLM"/>
    </source>
</evidence>
<sequence>MVNSCIEHDDFFDALEEISSESSCGSGSDCSEGCTSEIQQAMSSDRTAGANEHDKGKGLAGRNHEVVNEEDQDVLCRIRCLEDGREFEVEETDDEGMPRKLHEVGSSSCYTTDEFQETYGSPNLVKHFMTRESSKGCNKVFKRKLQCKEGCLKRFSFKAANMFNKDKEKNEVFHNRELFGSRSQKIHVHSHKKWSKELSSMYHMQEFSAHKGSILCMKFSLDGQYLANGGEDGALNVWKIVEEGWMTVSDHLNFSVASAVTCAQFNPTNDNNFISGSIDGKVRIWDVLRRQVVDWIDMKEIVTAVCYRPDGKKIADTILHAPDDIMHRASVMYLQDKKKTTCKRITSFQFSPSNPSEVVVSSNDSLVRILKGADIICKLRGCVSLIDRRSKVYASFTADGKHIISATDDSNAYIWSHINNERTTNSKPKNIWSSESFSSPNALIAVPWHGFTSNPDIKSSTTRQPSTPRHKQESSVSSGNYCSVKKDKGSSTAVLPAKGDIDYEFLRNVCESILSGSHMWGLVIVTG</sequence>
<feature type="repeat" description="WD" evidence="3">
    <location>
        <begin position="207"/>
        <end position="240"/>
    </location>
</feature>
<dbReference type="InterPro" id="IPR040324">
    <property type="entry name" value="WDR44/Dgr2"/>
</dbReference>
<dbReference type="Gene3D" id="2.130.10.10">
    <property type="entry name" value="YVTN repeat-like/Quinoprotein amine dehydrogenase"/>
    <property type="match status" value="2"/>
</dbReference>
<dbReference type="Gramene" id="AUR62007028-RA">
    <property type="protein sequence ID" value="AUR62007028-RA:cds"/>
    <property type="gene ID" value="AUR62007028"/>
</dbReference>
<dbReference type="InterPro" id="IPR015943">
    <property type="entry name" value="WD40/YVTN_repeat-like_dom_sf"/>
</dbReference>
<dbReference type="Proteomes" id="UP000596660">
    <property type="component" value="Unplaced"/>
</dbReference>
<dbReference type="EnsemblPlants" id="AUR62007028-RA">
    <property type="protein sequence ID" value="AUR62007028-RA:cds"/>
    <property type="gene ID" value="AUR62007028"/>
</dbReference>
<dbReference type="InterPro" id="IPR036322">
    <property type="entry name" value="WD40_repeat_dom_sf"/>
</dbReference>
<dbReference type="PANTHER" id="PTHR14221:SF57">
    <property type="entry name" value="TRANSDUCIN_WD40 REPEAT-LIKE SUPERFAMILY PROTEIN"/>
    <property type="match status" value="1"/>
</dbReference>